<evidence type="ECO:0000313" key="1">
    <source>
        <dbReference type="EMBL" id="GGI15426.1"/>
    </source>
</evidence>
<protein>
    <submittedName>
        <fullName evidence="1">Uncharacterized protein</fullName>
    </submittedName>
</protein>
<evidence type="ECO:0000313" key="2">
    <source>
        <dbReference type="Proteomes" id="UP000619536"/>
    </source>
</evidence>
<dbReference type="AlphaFoldDB" id="A0A8J3F3B3"/>
<dbReference type="EMBL" id="BMDH01000006">
    <property type="protein sequence ID" value="GGI15426.1"/>
    <property type="molecule type" value="Genomic_DNA"/>
</dbReference>
<dbReference type="Proteomes" id="UP000619536">
    <property type="component" value="Unassembled WGS sequence"/>
</dbReference>
<name>A0A8J3F3B3_9BIFI</name>
<organism evidence="1 2">
    <name type="scientific">Galliscardovia ingluviei</name>
    <dbReference type="NCBI Taxonomy" id="1769422"/>
    <lineage>
        <taxon>Bacteria</taxon>
        <taxon>Bacillati</taxon>
        <taxon>Actinomycetota</taxon>
        <taxon>Actinomycetes</taxon>
        <taxon>Bifidobacteriales</taxon>
        <taxon>Bifidobacteriaceae</taxon>
        <taxon>Galliscardovia</taxon>
    </lineage>
</organism>
<reference evidence="1" key="1">
    <citation type="journal article" date="2014" name="Int. J. Syst. Evol. Microbiol.">
        <title>Complete genome sequence of Corynebacterium casei LMG S-19264T (=DSM 44701T), isolated from a smear-ripened cheese.</title>
        <authorList>
            <consortium name="US DOE Joint Genome Institute (JGI-PGF)"/>
            <person name="Walter F."/>
            <person name="Albersmeier A."/>
            <person name="Kalinowski J."/>
            <person name="Ruckert C."/>
        </authorList>
    </citation>
    <scope>NUCLEOTIDE SEQUENCE</scope>
    <source>
        <strain evidence="1">CCM 8606</strain>
    </source>
</reference>
<keyword evidence="2" id="KW-1185">Reference proteome</keyword>
<dbReference type="RefSeq" id="WP_188355751.1">
    <property type="nucleotide sequence ID" value="NZ_BMDH01000006.1"/>
</dbReference>
<reference evidence="1" key="2">
    <citation type="submission" date="2020-09" db="EMBL/GenBank/DDBJ databases">
        <authorList>
            <person name="Sun Q."/>
            <person name="Sedlacek I."/>
        </authorList>
    </citation>
    <scope>NUCLEOTIDE SEQUENCE</scope>
    <source>
        <strain evidence="1">CCM 8606</strain>
    </source>
</reference>
<accession>A0A8J3F3B3</accession>
<sequence length="229" mass="25996">MELKQQLEQVATPMFTTFKLNVRTKDGITYANIEGSISNAKNPRIVINLEVDAGKQLIKSVKIYATDNSNAFFPWNMYTWNEPIYDKCQILPIYNKYRILPVETCLQLLPEVVRHASANQHGAEQSLYEASKHVETTLLTFINMVEHCASNGEQVHVLDVSKQDGVFRIVVQPPYEQFDRFFHTTLFEINVSTLTLQRVATRSIKGYSSAPHNLPLTAIPPDALRGLLT</sequence>
<comment type="caution">
    <text evidence="1">The sequence shown here is derived from an EMBL/GenBank/DDBJ whole genome shotgun (WGS) entry which is preliminary data.</text>
</comment>
<proteinExistence type="predicted"/>
<gene>
    <name evidence="1" type="ORF">GCM10007377_15840</name>
</gene>